<keyword evidence="5" id="KW-1185">Reference proteome</keyword>
<organism evidence="4 5">
    <name type="scientific">Pseudoatta argentina</name>
    <dbReference type="NCBI Taxonomy" id="621737"/>
    <lineage>
        <taxon>Eukaryota</taxon>
        <taxon>Metazoa</taxon>
        <taxon>Ecdysozoa</taxon>
        <taxon>Arthropoda</taxon>
        <taxon>Hexapoda</taxon>
        <taxon>Insecta</taxon>
        <taxon>Pterygota</taxon>
        <taxon>Neoptera</taxon>
        <taxon>Endopterygota</taxon>
        <taxon>Hymenoptera</taxon>
        <taxon>Apocrita</taxon>
        <taxon>Aculeata</taxon>
        <taxon>Formicoidea</taxon>
        <taxon>Formicidae</taxon>
        <taxon>Myrmicinae</taxon>
        <taxon>Pseudoatta</taxon>
    </lineage>
</organism>
<dbReference type="InterPro" id="IPR043502">
    <property type="entry name" value="DNA/RNA_pol_sf"/>
</dbReference>
<feature type="non-terminal residue" evidence="4">
    <location>
        <position position="1"/>
    </location>
</feature>
<dbReference type="EMBL" id="JAANIA010002712">
    <property type="protein sequence ID" value="KAG5310253.1"/>
    <property type="molecule type" value="Genomic_DNA"/>
</dbReference>
<keyword evidence="1" id="KW-0511">Multifunctional enzyme</keyword>
<gene>
    <name evidence="4" type="primary">Pol_31</name>
    <name evidence="4" type="ORF">G6Z78_0006692</name>
</gene>
<dbReference type="InterPro" id="IPR043128">
    <property type="entry name" value="Rev_trsase/Diguanyl_cyclase"/>
</dbReference>
<accession>A0A836F114</accession>
<feature type="non-terminal residue" evidence="4">
    <location>
        <position position="342"/>
    </location>
</feature>
<dbReference type="Gene3D" id="3.30.70.270">
    <property type="match status" value="1"/>
</dbReference>
<dbReference type="SUPFAM" id="SSF56672">
    <property type="entry name" value="DNA/RNA polymerases"/>
    <property type="match status" value="1"/>
</dbReference>
<dbReference type="Gene3D" id="3.10.10.10">
    <property type="entry name" value="HIV Type 1 Reverse Transcriptase, subunit A, domain 1"/>
    <property type="match status" value="1"/>
</dbReference>
<evidence type="ECO:0000313" key="4">
    <source>
        <dbReference type="EMBL" id="KAG5310253.1"/>
    </source>
</evidence>
<dbReference type="Pfam" id="PF00078">
    <property type="entry name" value="RVT_1"/>
    <property type="match status" value="1"/>
</dbReference>
<evidence type="ECO:0000259" key="3">
    <source>
        <dbReference type="Pfam" id="PF17919"/>
    </source>
</evidence>
<reference evidence="4" key="1">
    <citation type="submission" date="2020-02" db="EMBL/GenBank/DDBJ databases">
        <title>Relaxed selection underlies rapid genomic changes in the transitions from sociality to social parasitism in ants.</title>
        <authorList>
            <person name="Bi X."/>
        </authorList>
    </citation>
    <scope>NUCLEOTIDE SEQUENCE</scope>
    <source>
        <strain evidence="4">BGI-DK2014c</strain>
        <tissue evidence="4">Whole body</tissue>
    </source>
</reference>
<proteinExistence type="predicted"/>
<dbReference type="GO" id="GO:0003824">
    <property type="term" value="F:catalytic activity"/>
    <property type="evidence" value="ECO:0007669"/>
    <property type="project" value="UniProtKB-KW"/>
</dbReference>
<evidence type="ECO:0000259" key="2">
    <source>
        <dbReference type="Pfam" id="PF00078"/>
    </source>
</evidence>
<dbReference type="InterPro" id="IPR000477">
    <property type="entry name" value="RT_dom"/>
</dbReference>
<evidence type="ECO:0000313" key="5">
    <source>
        <dbReference type="Proteomes" id="UP000668214"/>
    </source>
</evidence>
<dbReference type="PANTHER" id="PTHR37984">
    <property type="entry name" value="PROTEIN CBG26694"/>
    <property type="match status" value="1"/>
</dbReference>
<dbReference type="Proteomes" id="UP000668214">
    <property type="component" value="Unassembled WGS sequence"/>
</dbReference>
<dbReference type="PANTHER" id="PTHR37984:SF5">
    <property type="entry name" value="PROTEIN NYNRIN-LIKE"/>
    <property type="match status" value="1"/>
</dbReference>
<sequence length="342" mass="39573">MSFRANCTGLMRELVPQGSIDVESMIQYIINGIPDGSSKMKLYEAQNYNEFRSRLRVYEKIQERGTTAMKNNPKKKVANKNDAKLVKEEKKTTKSMTIIPERKRDCRKKKKNGSHRLCVDYRKLNRIMIKDKYPLPVIEDQIDRLSGARIFSTIDFKNGFFHASYLGYIIENGTIHSSPGKIQAVSNFPEPRTLKDVQSFLGLSGYFRKFIESYTIKAKPLSDLLRKENSFWFDVKLRMFNLKFQTELHTDACKDGLRAILLQKNPEDNKLHPVYYMSCKTTETESKYTSYELEGPGKKLCAKYLGPYKVVQVKSNNSYDVEREVSGEDLKKTSSCAEYMKL</sequence>
<feature type="domain" description="Reverse transcriptase/retrotransposon-derived protein RNase H-like" evidence="3">
    <location>
        <begin position="237"/>
        <end position="295"/>
    </location>
</feature>
<comment type="caution">
    <text evidence="4">The sequence shown here is derived from an EMBL/GenBank/DDBJ whole genome shotgun (WGS) entry which is preliminary data.</text>
</comment>
<dbReference type="AlphaFoldDB" id="A0A836F114"/>
<dbReference type="InterPro" id="IPR050951">
    <property type="entry name" value="Retrovirus_Pol_polyprotein"/>
</dbReference>
<feature type="domain" description="Reverse transcriptase" evidence="2">
    <location>
        <begin position="109"/>
        <end position="162"/>
    </location>
</feature>
<dbReference type="InterPro" id="IPR041577">
    <property type="entry name" value="RT_RNaseH_2"/>
</dbReference>
<name>A0A836F114_9HYME</name>
<dbReference type="Pfam" id="PF17919">
    <property type="entry name" value="RT_RNaseH_2"/>
    <property type="match status" value="1"/>
</dbReference>
<protein>
    <submittedName>
        <fullName evidence="4">POLY protein</fullName>
    </submittedName>
</protein>
<evidence type="ECO:0000256" key="1">
    <source>
        <dbReference type="ARBA" id="ARBA00023268"/>
    </source>
</evidence>
<dbReference type="GO" id="GO:0071897">
    <property type="term" value="P:DNA biosynthetic process"/>
    <property type="evidence" value="ECO:0007669"/>
    <property type="project" value="UniProtKB-ARBA"/>
</dbReference>